<organism evidence="1 2">
    <name type="scientific">Scleroderma citrinum Foug A</name>
    <dbReference type="NCBI Taxonomy" id="1036808"/>
    <lineage>
        <taxon>Eukaryota</taxon>
        <taxon>Fungi</taxon>
        <taxon>Dikarya</taxon>
        <taxon>Basidiomycota</taxon>
        <taxon>Agaricomycotina</taxon>
        <taxon>Agaricomycetes</taxon>
        <taxon>Agaricomycetidae</taxon>
        <taxon>Boletales</taxon>
        <taxon>Sclerodermatineae</taxon>
        <taxon>Sclerodermataceae</taxon>
        <taxon>Scleroderma</taxon>
    </lineage>
</organism>
<gene>
    <name evidence="1" type="ORF">SCLCIDRAFT_34543</name>
</gene>
<evidence type="ECO:0000313" key="2">
    <source>
        <dbReference type="Proteomes" id="UP000053989"/>
    </source>
</evidence>
<dbReference type="EMBL" id="KN822609">
    <property type="protein sequence ID" value="KIM50203.1"/>
    <property type="molecule type" value="Genomic_DNA"/>
</dbReference>
<keyword evidence="2" id="KW-1185">Reference proteome</keyword>
<dbReference type="InParanoid" id="A0A0C2YKB4"/>
<dbReference type="HOGENOM" id="CLU_2051035_0_0_1"/>
<proteinExistence type="predicted"/>
<evidence type="ECO:0000313" key="1">
    <source>
        <dbReference type="EMBL" id="KIM50203.1"/>
    </source>
</evidence>
<reference evidence="1 2" key="1">
    <citation type="submission" date="2014-04" db="EMBL/GenBank/DDBJ databases">
        <authorList>
            <consortium name="DOE Joint Genome Institute"/>
            <person name="Kuo A."/>
            <person name="Kohler A."/>
            <person name="Nagy L.G."/>
            <person name="Floudas D."/>
            <person name="Copeland A."/>
            <person name="Barry K.W."/>
            <person name="Cichocki N."/>
            <person name="Veneault-Fourrey C."/>
            <person name="LaButti K."/>
            <person name="Lindquist E.A."/>
            <person name="Lipzen A."/>
            <person name="Lundell T."/>
            <person name="Morin E."/>
            <person name="Murat C."/>
            <person name="Sun H."/>
            <person name="Tunlid A."/>
            <person name="Henrissat B."/>
            <person name="Grigoriev I.V."/>
            <person name="Hibbett D.S."/>
            <person name="Martin F."/>
            <person name="Nordberg H.P."/>
            <person name="Cantor M.N."/>
            <person name="Hua S.X."/>
        </authorList>
    </citation>
    <scope>NUCLEOTIDE SEQUENCE [LARGE SCALE GENOMIC DNA]</scope>
    <source>
        <strain evidence="1 2">Foug A</strain>
    </source>
</reference>
<dbReference type="OrthoDB" id="3224744at2759"/>
<name>A0A0C2YKB4_9AGAM</name>
<accession>A0A0C2YKB4</accession>
<dbReference type="AlphaFoldDB" id="A0A0C2YKB4"/>
<dbReference type="Proteomes" id="UP000053989">
    <property type="component" value="Unassembled WGS sequence"/>
</dbReference>
<protein>
    <submittedName>
        <fullName evidence="1">Uncharacterized protein</fullName>
    </submittedName>
</protein>
<reference evidence="2" key="2">
    <citation type="submission" date="2015-01" db="EMBL/GenBank/DDBJ databases">
        <title>Evolutionary Origins and Diversification of the Mycorrhizal Mutualists.</title>
        <authorList>
            <consortium name="DOE Joint Genome Institute"/>
            <consortium name="Mycorrhizal Genomics Consortium"/>
            <person name="Kohler A."/>
            <person name="Kuo A."/>
            <person name="Nagy L.G."/>
            <person name="Floudas D."/>
            <person name="Copeland A."/>
            <person name="Barry K.W."/>
            <person name="Cichocki N."/>
            <person name="Veneault-Fourrey C."/>
            <person name="LaButti K."/>
            <person name="Lindquist E.A."/>
            <person name="Lipzen A."/>
            <person name="Lundell T."/>
            <person name="Morin E."/>
            <person name="Murat C."/>
            <person name="Riley R."/>
            <person name="Ohm R."/>
            <person name="Sun H."/>
            <person name="Tunlid A."/>
            <person name="Henrissat B."/>
            <person name="Grigoriev I.V."/>
            <person name="Hibbett D.S."/>
            <person name="Martin F."/>
        </authorList>
    </citation>
    <scope>NUCLEOTIDE SEQUENCE [LARGE SCALE GENOMIC DNA]</scope>
    <source>
        <strain evidence="2">Foug A</strain>
    </source>
</reference>
<sequence>MAFHLLELARDYPSVFGPSVWPISSVKVLADLHEASPPHRTTNHCFVRGTFAKRTMMKLDNKIARKWKELECHPPGDTGRAMALYSLADSLDDRFLEMDDIADLEEAIALHQPALDLRLV</sequence>